<dbReference type="EMBL" id="CAJZBQ010000015">
    <property type="protein sequence ID" value="CAG9316066.1"/>
    <property type="molecule type" value="Genomic_DNA"/>
</dbReference>
<name>A0AAU9IQQ9_9CILI</name>
<reference evidence="1" key="1">
    <citation type="submission" date="2021-09" db="EMBL/GenBank/DDBJ databases">
        <authorList>
            <consortium name="AG Swart"/>
            <person name="Singh M."/>
            <person name="Singh A."/>
            <person name="Seah K."/>
            <person name="Emmerich C."/>
        </authorList>
    </citation>
    <scope>NUCLEOTIDE SEQUENCE</scope>
    <source>
        <strain evidence="1">ATCC30299</strain>
    </source>
</reference>
<proteinExistence type="predicted"/>
<dbReference type="Proteomes" id="UP001162131">
    <property type="component" value="Unassembled WGS sequence"/>
</dbReference>
<comment type="caution">
    <text evidence="1">The sequence shown here is derived from an EMBL/GenBank/DDBJ whole genome shotgun (WGS) entry which is preliminary data.</text>
</comment>
<sequence length="561" mass="66206">MTDLICVQSACGKPAEFECNCLVIKTFWCNSHLVTHLCSSSIGHTLKMITKNPNISTETTSDHPNEHDLSYPFDCPNMNPHIPSNLNSCKPLFETYFKRPSEPLVVDYTEYIDQFYKYPFKEDHKEPNPTVELTLDLIYEHISAIINIKNKFPKIYLESSYCSIVLKDSLKSIEQYYEILDEVKDDVESAVWNSDSPFSLIDIINIAEHIQIEIEFLEKVNEILLLENHVKSYWLANILEIPEKIDKLKSEFIGKAENIKQWCYQYKNKKQSSKSIDDKKINSVIDILNLIFELINHRFEFKYLFQIKSNKLLTYGIEARKWVNIPLPFDQYNIYSSKAYVAELPNYEIFCLEKNKYPFIFDLKTWKISKIFPKFCECILSLPMYYENCVYVFSLRERPCLEKFDLINNKKTTLPSPFINYLYTISCCLYKKSILICSEKSMKLCKFDLLIESYSEIQFIDLYPVSKKMLFTGNSRCYIADSKNGIFESEIHNEYTWNKIGSFQIDFIRNCTNRSHLNLVSFFMMEYEDIITCQFDLCHKNIYTSESPYDYFSKLNQNKNN</sequence>
<evidence type="ECO:0000313" key="2">
    <source>
        <dbReference type="Proteomes" id="UP001162131"/>
    </source>
</evidence>
<dbReference type="AlphaFoldDB" id="A0AAU9IQQ9"/>
<evidence type="ECO:0000313" key="1">
    <source>
        <dbReference type="EMBL" id="CAG9316066.1"/>
    </source>
</evidence>
<keyword evidence="2" id="KW-1185">Reference proteome</keyword>
<protein>
    <submittedName>
        <fullName evidence="1">Uncharacterized protein</fullName>
    </submittedName>
</protein>
<organism evidence="1 2">
    <name type="scientific">Blepharisma stoltei</name>
    <dbReference type="NCBI Taxonomy" id="1481888"/>
    <lineage>
        <taxon>Eukaryota</taxon>
        <taxon>Sar</taxon>
        <taxon>Alveolata</taxon>
        <taxon>Ciliophora</taxon>
        <taxon>Postciliodesmatophora</taxon>
        <taxon>Heterotrichea</taxon>
        <taxon>Heterotrichida</taxon>
        <taxon>Blepharismidae</taxon>
        <taxon>Blepharisma</taxon>
    </lineage>
</organism>
<accession>A0AAU9IQQ9</accession>
<gene>
    <name evidence="1" type="ORF">BSTOLATCC_MIC15509</name>
</gene>